<keyword evidence="10" id="KW-1185">Reference proteome</keyword>
<dbReference type="Pfam" id="PF00400">
    <property type="entry name" value="WD40"/>
    <property type="match status" value="2"/>
</dbReference>
<dbReference type="Gene3D" id="2.130.10.10">
    <property type="entry name" value="YVTN repeat-like/Quinoprotein amine dehydrogenase"/>
    <property type="match status" value="3"/>
</dbReference>
<dbReference type="InterPro" id="IPR036322">
    <property type="entry name" value="WD40_repeat_dom_sf"/>
</dbReference>
<feature type="region of interest" description="Disordered" evidence="8">
    <location>
        <begin position="487"/>
        <end position="507"/>
    </location>
</feature>
<dbReference type="InterPro" id="IPR001680">
    <property type="entry name" value="WD40_rpt"/>
</dbReference>
<dbReference type="SUPFAM" id="SSF50978">
    <property type="entry name" value="WD40 repeat-like"/>
    <property type="match status" value="2"/>
</dbReference>
<evidence type="ECO:0000256" key="8">
    <source>
        <dbReference type="SAM" id="MobiDB-lite"/>
    </source>
</evidence>
<dbReference type="GO" id="GO:0030488">
    <property type="term" value="P:tRNA methylation"/>
    <property type="evidence" value="ECO:0007669"/>
    <property type="project" value="TreeGrafter"/>
</dbReference>
<dbReference type="Proteomes" id="UP001320245">
    <property type="component" value="Unassembled WGS sequence"/>
</dbReference>
<evidence type="ECO:0000256" key="6">
    <source>
        <dbReference type="ARBA" id="ARBA00038255"/>
    </source>
</evidence>
<comment type="similarity">
    <text evidence="6">Belongs to the WD repeat WDR6 family.</text>
</comment>
<reference evidence="9 10" key="1">
    <citation type="journal article" date="2023" name="PLoS ONE">
        <title>Cytospora paraplurivora sp. nov. isolated from orchards with fruit tree decline syndrome in Ontario, Canada.</title>
        <authorList>
            <person name="Ilyukhin E."/>
            <person name="Nguyen H.D.T."/>
            <person name="Castle A.J."/>
            <person name="Ellouze W."/>
        </authorList>
    </citation>
    <scope>NUCLEOTIDE SEQUENCE [LARGE SCALE GENOMIC DNA]</scope>
    <source>
        <strain evidence="9 10">FDS-564</strain>
    </source>
</reference>
<keyword evidence="2" id="KW-0963">Cytoplasm</keyword>
<evidence type="ECO:0000313" key="10">
    <source>
        <dbReference type="Proteomes" id="UP001320245"/>
    </source>
</evidence>
<evidence type="ECO:0000256" key="1">
    <source>
        <dbReference type="ARBA" id="ARBA00004496"/>
    </source>
</evidence>
<accession>A0AAN9U9U9</accession>
<gene>
    <name evidence="9" type="primary">WDR6</name>
    <name evidence="9" type="ORF">SLS53_004143</name>
</gene>
<name>A0AAN9U9U9_9PEZI</name>
<organism evidence="9 10">
    <name type="scientific">Cytospora paraplurivora</name>
    <dbReference type="NCBI Taxonomy" id="2898453"/>
    <lineage>
        <taxon>Eukaryota</taxon>
        <taxon>Fungi</taxon>
        <taxon>Dikarya</taxon>
        <taxon>Ascomycota</taxon>
        <taxon>Pezizomycotina</taxon>
        <taxon>Sordariomycetes</taxon>
        <taxon>Sordariomycetidae</taxon>
        <taxon>Diaporthales</taxon>
        <taxon>Cytosporaceae</taxon>
        <taxon>Cytospora</taxon>
    </lineage>
</organism>
<dbReference type="GO" id="GO:0005737">
    <property type="term" value="C:cytoplasm"/>
    <property type="evidence" value="ECO:0007669"/>
    <property type="project" value="UniProtKB-SubCell"/>
</dbReference>
<evidence type="ECO:0000256" key="2">
    <source>
        <dbReference type="ARBA" id="ARBA00022490"/>
    </source>
</evidence>
<comment type="subcellular location">
    <subcellularLocation>
        <location evidence="1">Cytoplasm</location>
    </subcellularLocation>
</comment>
<dbReference type="PANTHER" id="PTHR14344:SF3">
    <property type="entry name" value="WD REPEAT-CONTAINING PROTEIN 6"/>
    <property type="match status" value="1"/>
</dbReference>
<dbReference type="PROSITE" id="PS50082">
    <property type="entry name" value="WD_REPEATS_2"/>
    <property type="match status" value="1"/>
</dbReference>
<dbReference type="InterPro" id="IPR051973">
    <property type="entry name" value="tRNA_Anticodon_Mtase-Reg"/>
</dbReference>
<dbReference type="SMART" id="SM00320">
    <property type="entry name" value="WD40"/>
    <property type="match status" value="8"/>
</dbReference>
<dbReference type="PROSITE" id="PS50294">
    <property type="entry name" value="WD_REPEATS_REGION"/>
    <property type="match status" value="1"/>
</dbReference>
<sequence>MSHHVSPRLQREHVHCPITALELFRPSSSSSSPNGSPLYVLSGEDTHLRIHDAHTQRLCASVQVFSAQPIHGISLGGAAGAETLLVWGGASVAALSRAHIEDLIAGGGGSGAGDVVVPRPLSPLQVVQAPDWIYHGAISPSRPGRGAIVTAHNEVIPLHIATSTTGQEGRGRISLRLGRLRAPPSRPILYSAQVRWTGDDEVLVAAGTVFGEIIVWRCRFGAGDDDDNAGANGVEVLFVFTGHEGSIFGVDISPELVVHPESGRAVRLLASCSDDRTVRVWDISDAEARRQRLATQEFTGARETGFGENVSPSTGREASVAAYQSPRPLAVAMGHVSRIWNVRFSPESARYTSTERPARSLTLYSFGEDATAQRWRLDLSERWASALDLELPQINGVAERNGEAVPAATLTHETMSHNHSGKHVWSSALLWPMSPTSQEKTLIATGGSDGKIHLTEEYSTTTDEHGHSSIITVSGENVTSRLGAEKCLPTAHDGGQGDEDSAAQAAETELGSAVGEPFHMYTLLSGASSLATTASGRLFKGSLTGSEMAWTEVPIPQSIRDDLARYQTIRTAGPETALVGSPSGQLYLYHRGELHRLLKTSRKIADIICLPVESVRQLGFVNPQQVQSTTIPVVVTTMGSSQVRLLLLEPESVDILTHDSIVELEKGFILTAVACCQEYLVFGSRIGALLVQKWNAQEGRFHQVARLNRPGSKDAVSSITSLPPKRDVPSPYFLTTSRDGRYRVYEITRKPDTVDLSVHLRHEAVPPLGPMIEGAFFSIPTTAGTTIRKPELILCGFRSKDFIVWNETRQQELANVECGGAHRAFTYRVDPSDPEKVAFIWTKASRTCIHSQETVSQRALKSGGHGREIKAVASCGEYLATGAEDTDIRVWRYGKEGGLSCTAVIEKHTAGIQCLKWAGSSYLVSSSGNEELYVWRVTRLEESDYEGLSIACEGVYPDKTRDGDLRIMSFDVEVTETLQGGEADEVLCLSLVLSNSTLKTYRYSKTDGFTLLAEGRYTGACLMEIRHLRIAAELRDGSWEAHVLTAATDGHIAVWKVRRTITTTSAASPGTARYALVEVSRLHQSSIKALDLRPVRSPRHVDQQEQSSLAVVTGGDDNAIGHVHLEWTGEHFRAATRSLANGAHAAAITGLCITGIDADDSEGVDDGSYRVEVCTSSTDQRVKTWRLAVGRDGVGKTTLLANRYSAIADCGDLESLDEGGRVVVAGVGIEAWMV</sequence>
<evidence type="ECO:0000256" key="3">
    <source>
        <dbReference type="ARBA" id="ARBA00022574"/>
    </source>
</evidence>
<keyword evidence="4" id="KW-0819">tRNA processing</keyword>
<dbReference type="PROSITE" id="PS00678">
    <property type="entry name" value="WD_REPEATS_1"/>
    <property type="match status" value="1"/>
</dbReference>
<comment type="caution">
    <text evidence="9">The sequence shown here is derived from an EMBL/GenBank/DDBJ whole genome shotgun (WGS) entry which is preliminary data.</text>
</comment>
<evidence type="ECO:0000256" key="4">
    <source>
        <dbReference type="ARBA" id="ARBA00022694"/>
    </source>
</evidence>
<evidence type="ECO:0000256" key="5">
    <source>
        <dbReference type="ARBA" id="ARBA00022737"/>
    </source>
</evidence>
<dbReference type="InterPro" id="IPR015943">
    <property type="entry name" value="WD40/YVTN_repeat-like_dom_sf"/>
</dbReference>
<evidence type="ECO:0000313" key="9">
    <source>
        <dbReference type="EMBL" id="KAK7743608.1"/>
    </source>
</evidence>
<keyword evidence="3 7" id="KW-0853">WD repeat</keyword>
<dbReference type="EMBL" id="JAJSPL020000013">
    <property type="protein sequence ID" value="KAK7743608.1"/>
    <property type="molecule type" value="Genomic_DNA"/>
</dbReference>
<dbReference type="InterPro" id="IPR019775">
    <property type="entry name" value="WD40_repeat_CS"/>
</dbReference>
<dbReference type="PANTHER" id="PTHR14344">
    <property type="entry name" value="WD REPEAT PROTEIN"/>
    <property type="match status" value="1"/>
</dbReference>
<feature type="repeat" description="WD" evidence="7">
    <location>
        <begin position="240"/>
        <end position="291"/>
    </location>
</feature>
<protein>
    <submittedName>
        <fullName evidence="9">WD repeat-containing protein 6</fullName>
    </submittedName>
</protein>
<proteinExistence type="inferred from homology"/>
<dbReference type="AlphaFoldDB" id="A0AAN9U9U9"/>
<keyword evidence="5" id="KW-0677">Repeat</keyword>
<evidence type="ECO:0000256" key="7">
    <source>
        <dbReference type="PROSITE-ProRule" id="PRU00221"/>
    </source>
</evidence>